<evidence type="ECO:0000256" key="5">
    <source>
        <dbReference type="ARBA" id="ARBA00022692"/>
    </source>
</evidence>
<feature type="transmembrane region" description="Helical" evidence="9">
    <location>
        <begin position="187"/>
        <end position="205"/>
    </location>
</feature>
<dbReference type="Pfam" id="PF00528">
    <property type="entry name" value="BPD_transp_1"/>
    <property type="match status" value="1"/>
</dbReference>
<name>A0A4R2KXE8_9GAMM</name>
<evidence type="ECO:0000256" key="4">
    <source>
        <dbReference type="ARBA" id="ARBA00022475"/>
    </source>
</evidence>
<dbReference type="Gene3D" id="1.10.3720.10">
    <property type="entry name" value="MetI-like"/>
    <property type="match status" value="1"/>
</dbReference>
<accession>A0A4R2KXE8</accession>
<dbReference type="AlphaFoldDB" id="A0A4R2KXE8"/>
<dbReference type="GO" id="GO:0043190">
    <property type="term" value="C:ATP-binding cassette (ABC) transporter complex"/>
    <property type="evidence" value="ECO:0007669"/>
    <property type="project" value="InterPro"/>
</dbReference>
<dbReference type="PROSITE" id="PS50928">
    <property type="entry name" value="ABC_TM1"/>
    <property type="match status" value="1"/>
</dbReference>
<dbReference type="InterPro" id="IPR035906">
    <property type="entry name" value="MetI-like_sf"/>
</dbReference>
<evidence type="ECO:0000313" key="12">
    <source>
        <dbReference type="Proteomes" id="UP000295765"/>
    </source>
</evidence>
<comment type="similarity">
    <text evidence="2">Belongs to the binding-protein-dependent transport system permease family. HisMQ subfamily.</text>
</comment>
<keyword evidence="7 9" id="KW-1133">Transmembrane helix</keyword>
<dbReference type="EMBL" id="SLWY01000020">
    <property type="protein sequence ID" value="TCO79271.1"/>
    <property type="molecule type" value="Genomic_DNA"/>
</dbReference>
<feature type="transmembrane region" description="Helical" evidence="9">
    <location>
        <begin position="146"/>
        <end position="166"/>
    </location>
</feature>
<gene>
    <name evidence="11" type="ORF">EV699_12049</name>
</gene>
<evidence type="ECO:0000256" key="9">
    <source>
        <dbReference type="RuleBase" id="RU363032"/>
    </source>
</evidence>
<feature type="transmembrane region" description="Helical" evidence="9">
    <location>
        <begin position="111"/>
        <end position="134"/>
    </location>
</feature>
<dbReference type="PANTHER" id="PTHR30614">
    <property type="entry name" value="MEMBRANE COMPONENT OF AMINO ACID ABC TRANSPORTER"/>
    <property type="match status" value="1"/>
</dbReference>
<dbReference type="RefSeq" id="WP_243662711.1">
    <property type="nucleotide sequence ID" value="NZ_SLWY01000020.1"/>
</dbReference>
<dbReference type="PANTHER" id="PTHR30614:SF41">
    <property type="entry name" value="INNER MEMBRANE AMINO-ACID ABC TRANSPORTER PERMEASE PROTEIN YHDY"/>
    <property type="match status" value="1"/>
</dbReference>
<dbReference type="InterPro" id="IPR010065">
    <property type="entry name" value="AA_ABC_transptr_permease_3TM"/>
</dbReference>
<dbReference type="SUPFAM" id="SSF161098">
    <property type="entry name" value="MetI-like"/>
    <property type="match status" value="1"/>
</dbReference>
<comment type="caution">
    <text evidence="11">The sequence shown here is derived from an EMBL/GenBank/DDBJ whole genome shotgun (WGS) entry which is preliminary data.</text>
</comment>
<keyword evidence="3 9" id="KW-0813">Transport</keyword>
<evidence type="ECO:0000256" key="3">
    <source>
        <dbReference type="ARBA" id="ARBA00022448"/>
    </source>
</evidence>
<dbReference type="NCBIfam" id="TIGR01726">
    <property type="entry name" value="HEQRo_perm_3TM"/>
    <property type="match status" value="1"/>
</dbReference>
<evidence type="ECO:0000256" key="1">
    <source>
        <dbReference type="ARBA" id="ARBA00004429"/>
    </source>
</evidence>
<keyword evidence="4" id="KW-1003">Cell membrane</keyword>
<feature type="transmembrane region" description="Helical" evidence="9">
    <location>
        <begin position="317"/>
        <end position="333"/>
    </location>
</feature>
<evidence type="ECO:0000256" key="6">
    <source>
        <dbReference type="ARBA" id="ARBA00022970"/>
    </source>
</evidence>
<keyword evidence="5 9" id="KW-0812">Transmembrane</keyword>
<reference evidence="11 12" key="1">
    <citation type="submission" date="2019-03" db="EMBL/GenBank/DDBJ databases">
        <title>Genomic Encyclopedia of Type Strains, Phase IV (KMG-IV): sequencing the most valuable type-strain genomes for metagenomic binning, comparative biology and taxonomic classification.</title>
        <authorList>
            <person name="Goeker M."/>
        </authorList>
    </citation>
    <scope>NUCLEOTIDE SEQUENCE [LARGE SCALE GENOMIC DNA]</scope>
    <source>
        <strain evidence="11 12">DSM 25287</strain>
    </source>
</reference>
<evidence type="ECO:0000256" key="7">
    <source>
        <dbReference type="ARBA" id="ARBA00022989"/>
    </source>
</evidence>
<evidence type="ECO:0000313" key="11">
    <source>
        <dbReference type="EMBL" id="TCO79271.1"/>
    </source>
</evidence>
<evidence type="ECO:0000256" key="2">
    <source>
        <dbReference type="ARBA" id="ARBA00010072"/>
    </source>
</evidence>
<feature type="domain" description="ABC transmembrane type-1" evidence="10">
    <location>
        <begin position="142"/>
        <end position="336"/>
    </location>
</feature>
<feature type="transmembrane region" description="Helical" evidence="9">
    <location>
        <begin position="217"/>
        <end position="240"/>
    </location>
</feature>
<keyword evidence="8 9" id="KW-0472">Membrane</keyword>
<protein>
    <submittedName>
        <fullName evidence="11">Amino acid ABC transporter membrane protein 2 (PAAT family)</fullName>
    </submittedName>
</protein>
<dbReference type="CDD" id="cd06261">
    <property type="entry name" value="TM_PBP2"/>
    <property type="match status" value="1"/>
</dbReference>
<keyword evidence="6" id="KW-0029">Amino-acid transport</keyword>
<dbReference type="GO" id="GO:0006865">
    <property type="term" value="P:amino acid transport"/>
    <property type="evidence" value="ECO:0007669"/>
    <property type="project" value="UniProtKB-KW"/>
</dbReference>
<feature type="transmembrane region" description="Helical" evidence="9">
    <location>
        <begin position="86"/>
        <end position="104"/>
    </location>
</feature>
<evidence type="ECO:0000256" key="8">
    <source>
        <dbReference type="ARBA" id="ARBA00023136"/>
    </source>
</evidence>
<proteinExistence type="inferred from homology"/>
<dbReference type="GO" id="GO:0022857">
    <property type="term" value="F:transmembrane transporter activity"/>
    <property type="evidence" value="ECO:0007669"/>
    <property type="project" value="InterPro"/>
</dbReference>
<evidence type="ECO:0000259" key="10">
    <source>
        <dbReference type="PROSITE" id="PS50928"/>
    </source>
</evidence>
<organism evidence="11 12">
    <name type="scientific">Plasticicumulans lactativorans</name>
    <dbReference type="NCBI Taxonomy" id="1133106"/>
    <lineage>
        <taxon>Bacteria</taxon>
        <taxon>Pseudomonadati</taxon>
        <taxon>Pseudomonadota</taxon>
        <taxon>Gammaproteobacteria</taxon>
        <taxon>Candidatus Competibacteraceae</taxon>
        <taxon>Plasticicumulans</taxon>
    </lineage>
</organism>
<keyword evidence="12" id="KW-1185">Reference proteome</keyword>
<dbReference type="InterPro" id="IPR000515">
    <property type="entry name" value="MetI-like"/>
</dbReference>
<comment type="subcellular location">
    <subcellularLocation>
        <location evidence="1">Cell inner membrane</location>
        <topology evidence="1">Multi-pass membrane protein</topology>
    </subcellularLocation>
    <subcellularLocation>
        <location evidence="9">Cell membrane</location>
        <topology evidence="9">Multi-pass membrane protein</topology>
    </subcellularLocation>
</comment>
<feature type="transmembrane region" description="Helical" evidence="9">
    <location>
        <begin position="21"/>
        <end position="41"/>
    </location>
</feature>
<sequence>MAKRLRAAAGWARTHLFAGPWDALVTLALAALLAAALPPLLRWALWQAQWSGDAAGCRAAGGACWAFIGEKARFILFGLYPPAEQWRAALAVGLFLAMAGYSAARFRLPAAGWALTAAACGGLLAGGVAGLPAVPATQWGGLPLTLLLTVLGLAGAFPLALLLALGRRSRLPVLRALCAGYVELVRGVPLVSVLFMASVMLPLLLPGGVVIDKLVRAQLAIVLFVAAYMAEAVRGGLQAVPEGQDEAASALGLRWWQRQRYVVLPQALRVALPALVGIAIGTFKDTSLVVVIGLFDLMTSARAALADPRWLGFSAEAYLFTGTLYFVLAYALSRYGRALEARLAAGEGE</sequence>
<dbReference type="Proteomes" id="UP000295765">
    <property type="component" value="Unassembled WGS sequence"/>
</dbReference>
<dbReference type="InterPro" id="IPR043429">
    <property type="entry name" value="ArtM/GltK/GlnP/TcyL/YhdX-like"/>
</dbReference>